<dbReference type="Proteomes" id="UP000886042">
    <property type="component" value="Unassembled WGS sequence"/>
</dbReference>
<keyword evidence="1" id="KW-0472">Membrane</keyword>
<sequence length="145" mass="16243">MTNSSSDKSEIKHKSNFFVSLRNSFFTGVIIALPIGVTIWLISSFVDFVDQRVKPLIPPQLNPDTYLPFPLPGFGILVSIIALWMLGTLAGNFLGRRVLHFGESLFARVPLVSNVYNALKQIVGTMAQQKDKAFKEVCLLEYPRK</sequence>
<dbReference type="Pfam" id="PF04367">
    <property type="entry name" value="DUF502"/>
    <property type="match status" value="1"/>
</dbReference>
<feature type="non-terminal residue" evidence="2">
    <location>
        <position position="145"/>
    </location>
</feature>
<protein>
    <submittedName>
        <fullName evidence="2">DUF502 domain-containing protein</fullName>
    </submittedName>
</protein>
<evidence type="ECO:0000256" key="1">
    <source>
        <dbReference type="SAM" id="Phobius"/>
    </source>
</evidence>
<keyword evidence="1" id="KW-0812">Transmembrane</keyword>
<dbReference type="InterPro" id="IPR007462">
    <property type="entry name" value="COV1-like"/>
</dbReference>
<organism evidence="2">
    <name type="scientific">Hellea balneolensis</name>
    <dbReference type="NCBI Taxonomy" id="287478"/>
    <lineage>
        <taxon>Bacteria</taxon>
        <taxon>Pseudomonadati</taxon>
        <taxon>Pseudomonadota</taxon>
        <taxon>Alphaproteobacteria</taxon>
        <taxon>Maricaulales</taxon>
        <taxon>Robiginitomaculaceae</taxon>
        <taxon>Hellea</taxon>
    </lineage>
</organism>
<gene>
    <name evidence="2" type="ORF">ENJ46_03130</name>
</gene>
<evidence type="ECO:0000313" key="2">
    <source>
        <dbReference type="EMBL" id="HFB54893.1"/>
    </source>
</evidence>
<accession>A0A7C3G573</accession>
<feature type="transmembrane region" description="Helical" evidence="1">
    <location>
        <begin position="21"/>
        <end position="46"/>
    </location>
</feature>
<comment type="caution">
    <text evidence="2">The sequence shown here is derived from an EMBL/GenBank/DDBJ whole genome shotgun (WGS) entry which is preliminary data.</text>
</comment>
<dbReference type="AlphaFoldDB" id="A0A7C3G573"/>
<dbReference type="PANTHER" id="PTHR31876:SF26">
    <property type="entry name" value="PROTEIN LIKE COV 2"/>
    <property type="match status" value="1"/>
</dbReference>
<reference evidence="2" key="1">
    <citation type="journal article" date="2020" name="mSystems">
        <title>Genome- and Community-Level Interaction Insights into Carbon Utilization and Element Cycling Functions of Hydrothermarchaeota in Hydrothermal Sediment.</title>
        <authorList>
            <person name="Zhou Z."/>
            <person name="Liu Y."/>
            <person name="Xu W."/>
            <person name="Pan J."/>
            <person name="Luo Z.H."/>
            <person name="Li M."/>
        </authorList>
    </citation>
    <scope>NUCLEOTIDE SEQUENCE [LARGE SCALE GENOMIC DNA]</scope>
    <source>
        <strain evidence="2">HyVt-489</strain>
    </source>
</reference>
<keyword evidence="1" id="KW-1133">Transmembrane helix</keyword>
<dbReference type="EMBL" id="DRMN01000206">
    <property type="protein sequence ID" value="HFB54893.1"/>
    <property type="molecule type" value="Genomic_DNA"/>
</dbReference>
<dbReference type="PANTHER" id="PTHR31876">
    <property type="entry name" value="COV-LIKE PROTEIN 1"/>
    <property type="match status" value="1"/>
</dbReference>
<name>A0A7C3G573_9PROT</name>
<proteinExistence type="predicted"/>
<feature type="transmembrane region" description="Helical" evidence="1">
    <location>
        <begin position="66"/>
        <end position="87"/>
    </location>
</feature>